<dbReference type="Proteomes" id="UP000184192">
    <property type="component" value="Unassembled WGS sequence"/>
</dbReference>
<dbReference type="AlphaFoldDB" id="A0A1M6I8I5"/>
<organism evidence="1 2">
    <name type="scientific">Bacteroides stercorirosoris</name>
    <dbReference type="NCBI Taxonomy" id="871324"/>
    <lineage>
        <taxon>Bacteria</taxon>
        <taxon>Pseudomonadati</taxon>
        <taxon>Bacteroidota</taxon>
        <taxon>Bacteroidia</taxon>
        <taxon>Bacteroidales</taxon>
        <taxon>Bacteroidaceae</taxon>
        <taxon>Bacteroides</taxon>
    </lineage>
</organism>
<protein>
    <submittedName>
        <fullName evidence="1">Uncharacterized protein</fullName>
    </submittedName>
</protein>
<dbReference type="eggNOG" id="ENOG5034B63">
    <property type="taxonomic scope" value="Bacteria"/>
</dbReference>
<keyword evidence="2" id="KW-1185">Reference proteome</keyword>
<dbReference type="EMBL" id="FQZN01000021">
    <property type="protein sequence ID" value="SHJ30693.1"/>
    <property type="molecule type" value="Genomic_DNA"/>
</dbReference>
<proteinExistence type="predicted"/>
<name>A0A1M6I8I5_9BACE</name>
<reference evidence="2" key="1">
    <citation type="submission" date="2016-11" db="EMBL/GenBank/DDBJ databases">
        <authorList>
            <person name="Varghese N."/>
            <person name="Submissions S."/>
        </authorList>
    </citation>
    <scope>NUCLEOTIDE SEQUENCE [LARGE SCALE GENOMIC DNA]</scope>
    <source>
        <strain evidence="2">DSM 26884</strain>
    </source>
</reference>
<gene>
    <name evidence="1" type="ORF">SAMN05444350_121129</name>
</gene>
<dbReference type="PROSITE" id="PS51257">
    <property type="entry name" value="PROKAR_LIPOPROTEIN"/>
    <property type="match status" value="1"/>
</dbReference>
<evidence type="ECO:0000313" key="1">
    <source>
        <dbReference type="EMBL" id="SHJ30693.1"/>
    </source>
</evidence>
<evidence type="ECO:0000313" key="2">
    <source>
        <dbReference type="Proteomes" id="UP000184192"/>
    </source>
</evidence>
<accession>A0A1M6I8I5</accession>
<sequence>MVTFVTRFSGIFIIHFFISCQRMKKNRTKIVGCSYAFRVEDVVRIYDEHARSGLSNREILRRYIWPKYHICEKTFYNIINASADPRIIRKQEEMRAQLTLF</sequence>